<dbReference type="Gene3D" id="3.40.50.2000">
    <property type="entry name" value="Glycogen Phosphorylase B"/>
    <property type="match status" value="2"/>
</dbReference>
<accession>A0ABT0HLX7</accession>
<keyword evidence="4" id="KW-1185">Reference proteome</keyword>
<dbReference type="Pfam" id="PF13579">
    <property type="entry name" value="Glyco_trans_4_4"/>
    <property type="match status" value="1"/>
</dbReference>
<evidence type="ECO:0000313" key="3">
    <source>
        <dbReference type="EMBL" id="MCK8493176.1"/>
    </source>
</evidence>
<dbReference type="CDD" id="cd03794">
    <property type="entry name" value="GT4_WbuB-like"/>
    <property type="match status" value="1"/>
</dbReference>
<sequence length="402" mass="46093">MKILYLSFYFEPDLCPGSFRNTALVNELANQLSATDLIHVVTPQPNRYQSFRRTASSHEIREKENACRVIIDRVTVPTHASGRLDQMRSFLTYFRAAHRLTKDRQYDLVFASSSRLFTAFLGARLARKRRIPLVLDIRDLLRETVVELFSRSYLRFGLHWVLSAVERYTFGYARHINLVSEGFRDYFTSYPQATYSYFTNGIDEEFLNLPQVSRPIANEKIILYAGNIGEGQGLHKIIPQAARMLGDPYRFVIIGAGGAQVNLEQMIRTEKLNNVRIYEPMSREKLVMAYQNADYLLVHLNDLEAFKRVLPSKLFEYGATTKPILAGVAGYAAQFIQTHISNTILFEPGDAKSLVAQLRQTPYRTAHRADFVATFRRKTIMQAMAEHILKTVSSLRDKPYAV</sequence>
<name>A0ABT0HLX7_9BACT</name>
<feature type="domain" description="Glycosyltransferase subfamily 4-like N-terminal" evidence="2">
    <location>
        <begin position="25"/>
        <end position="188"/>
    </location>
</feature>
<dbReference type="InterPro" id="IPR028098">
    <property type="entry name" value="Glyco_trans_4-like_N"/>
</dbReference>
<dbReference type="PANTHER" id="PTHR45947:SF3">
    <property type="entry name" value="SULFOQUINOVOSYL TRANSFERASE SQD2"/>
    <property type="match status" value="1"/>
</dbReference>
<dbReference type="Proteomes" id="UP001202180">
    <property type="component" value="Unassembled WGS sequence"/>
</dbReference>
<dbReference type="InterPro" id="IPR050194">
    <property type="entry name" value="Glycosyltransferase_grp1"/>
</dbReference>
<organism evidence="3 4">
    <name type="scientific">Spirosoma liriopis</name>
    <dbReference type="NCBI Taxonomy" id="2937440"/>
    <lineage>
        <taxon>Bacteria</taxon>
        <taxon>Pseudomonadati</taxon>
        <taxon>Bacteroidota</taxon>
        <taxon>Cytophagia</taxon>
        <taxon>Cytophagales</taxon>
        <taxon>Cytophagaceae</taxon>
        <taxon>Spirosoma</taxon>
    </lineage>
</organism>
<comment type="caution">
    <text evidence="3">The sequence shown here is derived from an EMBL/GenBank/DDBJ whole genome shotgun (WGS) entry which is preliminary data.</text>
</comment>
<dbReference type="SUPFAM" id="SSF53756">
    <property type="entry name" value="UDP-Glycosyltransferase/glycogen phosphorylase"/>
    <property type="match status" value="1"/>
</dbReference>
<dbReference type="EMBL" id="JALPRF010000002">
    <property type="protein sequence ID" value="MCK8493176.1"/>
    <property type="molecule type" value="Genomic_DNA"/>
</dbReference>
<proteinExistence type="predicted"/>
<dbReference type="PANTHER" id="PTHR45947">
    <property type="entry name" value="SULFOQUINOVOSYL TRANSFERASE SQD2"/>
    <property type="match status" value="1"/>
</dbReference>
<evidence type="ECO:0000259" key="2">
    <source>
        <dbReference type="Pfam" id="PF13579"/>
    </source>
</evidence>
<dbReference type="RefSeq" id="WP_248477763.1">
    <property type="nucleotide sequence ID" value="NZ_JALPRF010000002.1"/>
</dbReference>
<dbReference type="Pfam" id="PF00534">
    <property type="entry name" value="Glycos_transf_1"/>
    <property type="match status" value="1"/>
</dbReference>
<evidence type="ECO:0000313" key="4">
    <source>
        <dbReference type="Proteomes" id="UP001202180"/>
    </source>
</evidence>
<dbReference type="InterPro" id="IPR001296">
    <property type="entry name" value="Glyco_trans_1"/>
</dbReference>
<protein>
    <submittedName>
        <fullName evidence="3">Glycosyltransferase family 4 protein</fullName>
    </submittedName>
</protein>
<evidence type="ECO:0000259" key="1">
    <source>
        <dbReference type="Pfam" id="PF00534"/>
    </source>
</evidence>
<feature type="domain" description="Glycosyl transferase family 1" evidence="1">
    <location>
        <begin position="214"/>
        <end position="360"/>
    </location>
</feature>
<gene>
    <name evidence="3" type="ORF">M0L20_15010</name>
</gene>
<reference evidence="3 4" key="1">
    <citation type="submission" date="2022-04" db="EMBL/GenBank/DDBJ databases">
        <title>Spirosoma sp. strain RP8 genome sequencing and assembly.</title>
        <authorList>
            <person name="Jung Y."/>
        </authorList>
    </citation>
    <scope>NUCLEOTIDE SEQUENCE [LARGE SCALE GENOMIC DNA]</scope>
    <source>
        <strain evidence="3 4">RP8</strain>
    </source>
</reference>